<keyword evidence="3" id="KW-1133">Transmembrane helix</keyword>
<dbReference type="Proteomes" id="UP001160625">
    <property type="component" value="Unassembled WGS sequence"/>
</dbReference>
<keyword evidence="5" id="KW-0808">Transferase</keyword>
<dbReference type="EC" id="2.7.7.65" evidence="1"/>
<reference evidence="5" key="1">
    <citation type="submission" date="2023-04" db="EMBL/GenBank/DDBJ databases">
        <title>Sphingomonas sp. MAHUQ-71 isolated from rice field.</title>
        <authorList>
            <person name="Huq M.A."/>
        </authorList>
    </citation>
    <scope>NUCLEOTIDE SEQUENCE</scope>
    <source>
        <strain evidence="5">MAHUQ-71</strain>
    </source>
</reference>
<dbReference type="PROSITE" id="PS50887">
    <property type="entry name" value="GGDEF"/>
    <property type="match status" value="1"/>
</dbReference>
<dbReference type="Gene3D" id="3.30.70.270">
    <property type="match status" value="1"/>
</dbReference>
<proteinExistence type="predicted"/>
<feature type="domain" description="GGDEF" evidence="4">
    <location>
        <begin position="145"/>
        <end position="276"/>
    </location>
</feature>
<protein>
    <recommendedName>
        <fullName evidence="1">diguanylate cyclase</fullName>
        <ecNumber evidence="1">2.7.7.65</ecNumber>
    </recommendedName>
</protein>
<dbReference type="RefSeq" id="WP_281046340.1">
    <property type="nucleotide sequence ID" value="NZ_JARYGZ010000005.1"/>
</dbReference>
<comment type="catalytic activity">
    <reaction evidence="2">
        <text>2 GTP = 3',3'-c-di-GMP + 2 diphosphate</text>
        <dbReference type="Rhea" id="RHEA:24898"/>
        <dbReference type="ChEBI" id="CHEBI:33019"/>
        <dbReference type="ChEBI" id="CHEBI:37565"/>
        <dbReference type="ChEBI" id="CHEBI:58805"/>
        <dbReference type="EC" id="2.7.7.65"/>
    </reaction>
</comment>
<dbReference type="Pfam" id="PF00990">
    <property type="entry name" value="GGDEF"/>
    <property type="match status" value="1"/>
</dbReference>
<dbReference type="InterPro" id="IPR029787">
    <property type="entry name" value="Nucleotide_cyclase"/>
</dbReference>
<evidence type="ECO:0000256" key="1">
    <source>
        <dbReference type="ARBA" id="ARBA00012528"/>
    </source>
</evidence>
<dbReference type="GO" id="GO:0052621">
    <property type="term" value="F:diguanylate cyclase activity"/>
    <property type="evidence" value="ECO:0007669"/>
    <property type="project" value="UniProtKB-EC"/>
</dbReference>
<name>A0ABT6N7D9_9SPHN</name>
<sequence length="305" mass="32942">MRLPRSRAQIVLGIALLVTAIVDFETGPEVNFGIFYLAIACFGSWCVGERTGLGVGVFAVLMLAANHRFGFDLHTTQVGRATLFWNMLARCLTAIFVVAIASGLRHALDQARWSATTDPLTGVLNKAAFQRRLGSLVSHAQRRGDSLVLAYVDLDGFKGVNDGFGHAAGDRLLCDFSEKASDAIRSHDLFARIGGDEFVTLMTVPNCAQGDIAAERLHHRLSVILRSTGHAVTCSMGAMVVPAQQVADTARLVESADALMYEVKRGGKNALRVARLDLQPAPTGQVVLPLRPDRRKDHTHMANAA</sequence>
<keyword evidence="5" id="KW-0548">Nucleotidyltransferase</keyword>
<dbReference type="SUPFAM" id="SSF55073">
    <property type="entry name" value="Nucleotide cyclase"/>
    <property type="match status" value="1"/>
</dbReference>
<dbReference type="PANTHER" id="PTHR45138">
    <property type="entry name" value="REGULATORY COMPONENTS OF SENSORY TRANSDUCTION SYSTEM"/>
    <property type="match status" value="1"/>
</dbReference>
<gene>
    <name evidence="5" type="ORF">QGN17_19865</name>
</gene>
<evidence type="ECO:0000259" key="4">
    <source>
        <dbReference type="PROSITE" id="PS50887"/>
    </source>
</evidence>
<accession>A0ABT6N7D9</accession>
<evidence type="ECO:0000313" key="6">
    <source>
        <dbReference type="Proteomes" id="UP001160625"/>
    </source>
</evidence>
<comment type="caution">
    <text evidence="5">The sequence shown here is derived from an EMBL/GenBank/DDBJ whole genome shotgun (WGS) entry which is preliminary data.</text>
</comment>
<dbReference type="EMBL" id="JARYGZ010000005">
    <property type="protein sequence ID" value="MDH7641000.1"/>
    <property type="molecule type" value="Genomic_DNA"/>
</dbReference>
<evidence type="ECO:0000256" key="3">
    <source>
        <dbReference type="SAM" id="Phobius"/>
    </source>
</evidence>
<keyword evidence="3" id="KW-0472">Membrane</keyword>
<feature type="transmembrane region" description="Helical" evidence="3">
    <location>
        <begin position="83"/>
        <end position="104"/>
    </location>
</feature>
<dbReference type="CDD" id="cd01949">
    <property type="entry name" value="GGDEF"/>
    <property type="match status" value="1"/>
</dbReference>
<dbReference type="InterPro" id="IPR000160">
    <property type="entry name" value="GGDEF_dom"/>
</dbReference>
<evidence type="ECO:0000313" key="5">
    <source>
        <dbReference type="EMBL" id="MDH7641000.1"/>
    </source>
</evidence>
<keyword evidence="6" id="KW-1185">Reference proteome</keyword>
<dbReference type="NCBIfam" id="TIGR00254">
    <property type="entry name" value="GGDEF"/>
    <property type="match status" value="1"/>
</dbReference>
<dbReference type="PANTHER" id="PTHR45138:SF9">
    <property type="entry name" value="DIGUANYLATE CYCLASE DGCM-RELATED"/>
    <property type="match status" value="1"/>
</dbReference>
<dbReference type="SMART" id="SM00267">
    <property type="entry name" value="GGDEF"/>
    <property type="match status" value="1"/>
</dbReference>
<organism evidence="5 6">
    <name type="scientific">Sphingomonas oryzagri</name>
    <dbReference type="NCBI Taxonomy" id="3042314"/>
    <lineage>
        <taxon>Bacteria</taxon>
        <taxon>Pseudomonadati</taxon>
        <taxon>Pseudomonadota</taxon>
        <taxon>Alphaproteobacteria</taxon>
        <taxon>Sphingomonadales</taxon>
        <taxon>Sphingomonadaceae</taxon>
        <taxon>Sphingomonas</taxon>
    </lineage>
</organism>
<dbReference type="InterPro" id="IPR043128">
    <property type="entry name" value="Rev_trsase/Diguanyl_cyclase"/>
</dbReference>
<keyword evidence="3" id="KW-0812">Transmembrane</keyword>
<dbReference type="InterPro" id="IPR050469">
    <property type="entry name" value="Diguanylate_Cyclase"/>
</dbReference>
<evidence type="ECO:0000256" key="2">
    <source>
        <dbReference type="ARBA" id="ARBA00034247"/>
    </source>
</evidence>